<reference evidence="6" key="1">
    <citation type="submission" date="2001-10" db="EMBL/GenBank/DDBJ databases">
        <authorList>
            <person name="Stapleton M."/>
            <person name="Brokstein P."/>
            <person name="Hong L."/>
            <person name="Agbayani A."/>
            <person name="Carlson J."/>
            <person name="Champe M."/>
            <person name="Chavez C."/>
            <person name="Dorsett V."/>
            <person name="Farfan D."/>
            <person name="Frise E."/>
            <person name="George R."/>
            <person name="Gonzalez M."/>
            <person name="Guarin H."/>
            <person name="Li P."/>
            <person name="Liao G."/>
            <person name="Miranda A."/>
            <person name="Mungall C.J."/>
            <person name="Nunoo J."/>
            <person name="Pacleb J."/>
            <person name="Paragas V."/>
            <person name="Park S."/>
            <person name="Phouanenavong S."/>
            <person name="Wan K."/>
            <person name="Yu C."/>
            <person name="Lewis S.E."/>
            <person name="Rubin G.M."/>
            <person name="Celniker S."/>
        </authorList>
    </citation>
    <scope>NUCLEOTIDE SEQUENCE</scope>
    <source>
        <strain evidence="6">Berkeley</strain>
    </source>
</reference>
<dbReference type="InterPro" id="IPR016024">
    <property type="entry name" value="ARM-type_fold"/>
</dbReference>
<evidence type="ECO:0000256" key="2">
    <source>
        <dbReference type="ARBA" id="ARBA00022490"/>
    </source>
</evidence>
<feature type="region of interest" description="Disordered" evidence="4">
    <location>
        <begin position="386"/>
        <end position="434"/>
    </location>
</feature>
<evidence type="ECO:0000313" key="6">
    <source>
        <dbReference type="EMBL" id="AAL13641.1"/>
    </source>
</evidence>
<dbReference type="Pfam" id="PF21041">
    <property type="entry name" value="XMAP215_CLASP_TOG"/>
    <property type="match status" value="1"/>
</dbReference>
<dbReference type="InterPro" id="IPR011989">
    <property type="entry name" value="ARM-like"/>
</dbReference>
<evidence type="ECO:0000259" key="5">
    <source>
        <dbReference type="SMART" id="SM01349"/>
    </source>
</evidence>
<dbReference type="SUPFAM" id="SSF48371">
    <property type="entry name" value="ARM repeat"/>
    <property type="match status" value="2"/>
</dbReference>
<dbReference type="InterPro" id="IPR045110">
    <property type="entry name" value="XMAP215"/>
</dbReference>
<dbReference type="GO" id="GO:0051010">
    <property type="term" value="F:microtubule plus-end binding"/>
    <property type="evidence" value="ECO:0007669"/>
    <property type="project" value="InterPro"/>
</dbReference>
<accession>Q95TZ9</accession>
<evidence type="ECO:0000256" key="1">
    <source>
        <dbReference type="ARBA" id="ARBA00004245"/>
    </source>
</evidence>
<dbReference type="GO" id="GO:0046785">
    <property type="term" value="P:microtubule polymerization"/>
    <property type="evidence" value="ECO:0007669"/>
    <property type="project" value="InterPro"/>
</dbReference>
<proteinExistence type="evidence at transcript level"/>
<dbReference type="AlphaFoldDB" id="Q95TZ9"/>
<feature type="domain" description="TOG" evidence="5">
    <location>
        <begin position="156"/>
        <end position="392"/>
    </location>
</feature>
<dbReference type="GO" id="GO:0007051">
    <property type="term" value="P:spindle organization"/>
    <property type="evidence" value="ECO:0007669"/>
    <property type="project" value="InterPro"/>
</dbReference>
<organism evidence="6">
    <name type="scientific">Drosophila melanogaster</name>
    <name type="common">Fruit fly</name>
    <dbReference type="NCBI Taxonomy" id="7227"/>
    <lineage>
        <taxon>Eukaryota</taxon>
        <taxon>Metazoa</taxon>
        <taxon>Ecdysozoa</taxon>
        <taxon>Arthropoda</taxon>
        <taxon>Hexapoda</taxon>
        <taxon>Insecta</taxon>
        <taxon>Pterygota</taxon>
        <taxon>Neoptera</taxon>
        <taxon>Endopterygota</taxon>
        <taxon>Diptera</taxon>
        <taxon>Brachycera</taxon>
        <taxon>Muscomorpha</taxon>
        <taxon>Ephydroidea</taxon>
        <taxon>Drosophilidae</taxon>
        <taxon>Drosophila</taxon>
        <taxon>Sophophora</taxon>
    </lineage>
</organism>
<dbReference type="FunFam" id="1.25.10.10:FF:000050">
    <property type="entry name" value="Cytoskeleton-associated protein 5 isoform X1"/>
    <property type="match status" value="1"/>
</dbReference>
<evidence type="ECO:0000256" key="3">
    <source>
        <dbReference type="ARBA" id="ARBA00023212"/>
    </source>
</evidence>
<dbReference type="AGR" id="FB:FBgn0027948"/>
<evidence type="ECO:0000256" key="4">
    <source>
        <dbReference type="SAM" id="MobiDB-lite"/>
    </source>
</evidence>
<name>Q95TZ9_DROME</name>
<dbReference type="InterPro" id="IPR048491">
    <property type="entry name" value="XMAP215_CLASP_TOG"/>
</dbReference>
<protein>
    <submittedName>
        <fullName evidence="6">GH18634p</fullName>
    </submittedName>
</protein>
<sequence>MVPHLYAHICDRNADVRKNANEAVLGIMIHLGFDAMNRALDKQKPASKKDILAALEKARPNLPVKPLPKGKHQAPIPEEPKLKTVRGGGAGGAPGIQKSATARVAGGQDKQVPARKKDEDIDTSPLLCANSAKNQRLLDEQKMKVLKWTFVTPREEFTELLRDQMMTANVNKALIANMFHDDFRYHLKVIEQLSEDLAGNSKALVCNLDLILKWLTLRFYDTNPSVLIKGLEYLVQVFQVLIDEEYILAENEGSSFVPHLLLKIGDPKDAVRNGVRRVLRQVILVFPFVKVFGYVMEGLKSKNARQRTECLDELTFLIESYGMNICPQSAVREIARQISDRDNSVRNAALNCIVQVFFLSGEKTYKMIGHLNEKDLSMLDERIKRAKKTKKPTPPPSVDVPAPQRHDSIEIEDAEVGNGCDELPPPDEDGTFDQAPSSQLLLLQQQLQQLQQQAQQQKPSGPFGLDSQVISEIEKDWVRVDQMEQKPLLNVDISSLDEPIKVRPTRAGIHYPQEKFDRLISRQHYMQQTLTTSPSSTAGMTSGVSPYRSPMRLQHQQPQQQLENNIPNLADVLPKHDPQLVKVIKGVSSTDTLKARAAINELAAIIEAPEKQAVLRDYEEIFIQNVLAQFKNLSQIPSAQSVVVYQPLLSILYTFFHANILGKTLSVACIKNLMSALLNLMADPKLAVGDDSQYNKVINGICLKVLDKVDFTNLNCALIRLLRETCPEAKLPKFTDLLMKCIWRNVKMLPERSNELNYDAVILEVHEFMLALPSTWWQNRPSDTPMRTIKTILHNMAKVKGNAILQHLNQIPTHSELHTYLIRILKNFQKDGSASGIGASPQRAKEIASKRISHQTHDTVSQIFKLISDRDTKQQGLQKLYDFKQQNPDIDLSTFLQGSSAPFHKYIEEGLAEIERNQNAGSTQDNRTAATRSYLTDVNYQNNGPDPDFWMDRLQYHMTGGAAKLASARSADDGSHMLDNKVVDENLCLNGMNAQKASLIKREKRDMSPNRLQHLQAKLAQIKKENHAQ</sequence>
<comment type="subcellular location">
    <subcellularLocation>
        <location evidence="1">Cytoplasm</location>
        <location evidence="1">Cytoskeleton</location>
    </subcellularLocation>
</comment>
<evidence type="ECO:0000313" key="7">
    <source>
        <dbReference type="FlyBase" id="FBgn0027948"/>
    </source>
</evidence>
<keyword evidence="3" id="KW-0206">Cytoskeleton</keyword>
<dbReference type="GO" id="GO:0005856">
    <property type="term" value="C:cytoskeleton"/>
    <property type="evidence" value="ECO:0007669"/>
    <property type="project" value="UniProtKB-SubCell"/>
</dbReference>
<dbReference type="SMART" id="SM01349">
    <property type="entry name" value="TOG"/>
    <property type="match status" value="1"/>
</dbReference>
<dbReference type="GO" id="GO:0061863">
    <property type="term" value="F:microtubule plus end polymerase"/>
    <property type="evidence" value="ECO:0007669"/>
    <property type="project" value="InterPro"/>
</dbReference>
<dbReference type="PANTHER" id="PTHR12609">
    <property type="entry name" value="MICROTUBULE ASSOCIATED PROTEIN XMAP215"/>
    <property type="match status" value="1"/>
</dbReference>
<gene>
    <name evidence="6 7" type="primary">msps</name>
    <name evidence="7" type="ORF">CG5000</name>
</gene>
<dbReference type="ExpressionAtlas" id="Q95TZ9">
    <property type="expression patterns" value="baseline and differential"/>
</dbReference>
<dbReference type="OrthoDB" id="205662at2759"/>
<dbReference type="PeptideAtlas" id="Q95TZ9"/>
<dbReference type="VEuPathDB" id="VectorBase:FBgn0027948"/>
<keyword evidence="2" id="KW-0963">Cytoplasm</keyword>
<dbReference type="FlyBase" id="FBgn0027948">
    <property type="gene designation" value="msps"/>
</dbReference>
<dbReference type="EMBL" id="AY058412">
    <property type="protein sequence ID" value="AAL13641.1"/>
    <property type="molecule type" value="mRNA"/>
</dbReference>
<feature type="region of interest" description="Disordered" evidence="4">
    <location>
        <begin position="62"/>
        <end position="119"/>
    </location>
</feature>
<dbReference type="Gene3D" id="1.25.10.10">
    <property type="entry name" value="Leucine-rich Repeat Variant"/>
    <property type="match status" value="2"/>
</dbReference>
<dbReference type="GO" id="GO:0030951">
    <property type="term" value="P:establishment or maintenance of microtubule cytoskeleton polarity"/>
    <property type="evidence" value="ECO:0007669"/>
    <property type="project" value="InterPro"/>
</dbReference>
<dbReference type="InterPro" id="IPR034085">
    <property type="entry name" value="TOG"/>
</dbReference>
<dbReference type="Bgee" id="FBgn0027948">
    <property type="expression patterns" value="Expressed in auditory sensory neuron (Drosophila) in insect head and 265 other cell types or tissues"/>
</dbReference>